<reference evidence="5 6" key="1">
    <citation type="journal article" date="2019" name="Int. J. Syst. Evol. Microbiol.">
        <title>The Global Catalogue of Microorganisms (GCM) 10K type strain sequencing project: providing services to taxonomists for standard genome sequencing and annotation.</title>
        <authorList>
            <consortium name="The Broad Institute Genomics Platform"/>
            <consortium name="The Broad Institute Genome Sequencing Center for Infectious Disease"/>
            <person name="Wu L."/>
            <person name="Ma J."/>
        </authorList>
    </citation>
    <scope>NUCLEOTIDE SEQUENCE [LARGE SCALE GENOMIC DNA]</scope>
    <source>
        <strain evidence="5 6">JCM 12928</strain>
    </source>
</reference>
<accession>A0ABN1GUD9</accession>
<dbReference type="InterPro" id="IPR013747">
    <property type="entry name" value="ACP_syn_III_C"/>
</dbReference>
<feature type="domain" description="Beta-ketoacyl-[acyl-carrier-protein] synthase III C-terminal" evidence="3">
    <location>
        <begin position="243"/>
        <end position="330"/>
    </location>
</feature>
<organism evidence="5 6">
    <name type="scientific">Brevundimonas kwangchunensis</name>
    <dbReference type="NCBI Taxonomy" id="322163"/>
    <lineage>
        <taxon>Bacteria</taxon>
        <taxon>Pseudomonadati</taxon>
        <taxon>Pseudomonadota</taxon>
        <taxon>Alphaproteobacteria</taxon>
        <taxon>Caulobacterales</taxon>
        <taxon>Caulobacteraceae</taxon>
        <taxon>Brevundimonas</taxon>
    </lineage>
</organism>
<dbReference type="InterPro" id="IPR013751">
    <property type="entry name" value="ACP_syn_III_N"/>
</dbReference>
<dbReference type="Pfam" id="PF08545">
    <property type="entry name" value="ACP_syn_III"/>
    <property type="match status" value="1"/>
</dbReference>
<dbReference type="EMBL" id="BAAAGA010000002">
    <property type="protein sequence ID" value="GAA0619790.1"/>
    <property type="molecule type" value="Genomic_DNA"/>
</dbReference>
<evidence type="ECO:0000313" key="6">
    <source>
        <dbReference type="Proteomes" id="UP001501352"/>
    </source>
</evidence>
<sequence length="331" mass="34173">MTPMTFAGFGLYAPKEQRPSSALDPIFGQAEGWTAHQFGIAARGVAGPDETTSMMGAEAARRALAMAGWQASDLDVLIGACGVMEQPIPGTSVLIQEALGLGKSGIWAFDVNQTCLSFVTALDVVAMGFESGRFRRALIVSSDIASAGLDWANPPSAAIFGDGAAAVCIEAGADRSGPGLMARGFETYGDGKDLATLRSGGTRIRISDGFEALAEGARFHMDPFSIFKAAARSLPVLIDRVLGEAGLTRETVDLIVPHQASAPGLEHVRRLMGGDPARVVDIFNTRGNQIAASVPTALVEAQAAGRLGSGKSVLLLGTAAGISAAAMVVRT</sequence>
<dbReference type="InterPro" id="IPR016039">
    <property type="entry name" value="Thiolase-like"/>
</dbReference>
<keyword evidence="6" id="KW-1185">Reference proteome</keyword>
<dbReference type="Gene3D" id="3.40.47.10">
    <property type="match status" value="1"/>
</dbReference>
<feature type="domain" description="Beta-ketoacyl-[acyl-carrier-protein] synthase III N-terminal" evidence="4">
    <location>
        <begin position="109"/>
        <end position="182"/>
    </location>
</feature>
<proteinExistence type="predicted"/>
<evidence type="ECO:0000256" key="1">
    <source>
        <dbReference type="ARBA" id="ARBA00022679"/>
    </source>
</evidence>
<evidence type="ECO:0000259" key="3">
    <source>
        <dbReference type="Pfam" id="PF08541"/>
    </source>
</evidence>
<gene>
    <name evidence="5" type="ORF">GCM10009422_14230</name>
</gene>
<evidence type="ECO:0000313" key="5">
    <source>
        <dbReference type="EMBL" id="GAA0619790.1"/>
    </source>
</evidence>
<protein>
    <submittedName>
        <fullName evidence="5">3-oxoacyl-[acyl-carrier-protein] synthase III C-terminal domain-containing protein</fullName>
    </submittedName>
</protein>
<comment type="caution">
    <text evidence="5">The sequence shown here is derived from an EMBL/GenBank/DDBJ whole genome shotgun (WGS) entry which is preliminary data.</text>
</comment>
<evidence type="ECO:0000256" key="2">
    <source>
        <dbReference type="ARBA" id="ARBA00023315"/>
    </source>
</evidence>
<keyword evidence="2" id="KW-0012">Acyltransferase</keyword>
<name>A0ABN1GUD9_9CAUL</name>
<keyword evidence="1" id="KW-0808">Transferase</keyword>
<evidence type="ECO:0000259" key="4">
    <source>
        <dbReference type="Pfam" id="PF08545"/>
    </source>
</evidence>
<dbReference type="PANTHER" id="PTHR34069">
    <property type="entry name" value="3-OXOACYL-[ACYL-CARRIER-PROTEIN] SYNTHASE 3"/>
    <property type="match status" value="1"/>
</dbReference>
<dbReference type="CDD" id="cd00830">
    <property type="entry name" value="KAS_III"/>
    <property type="match status" value="1"/>
</dbReference>
<dbReference type="SUPFAM" id="SSF53901">
    <property type="entry name" value="Thiolase-like"/>
    <property type="match status" value="1"/>
</dbReference>
<dbReference type="Proteomes" id="UP001501352">
    <property type="component" value="Unassembled WGS sequence"/>
</dbReference>
<dbReference type="Pfam" id="PF08541">
    <property type="entry name" value="ACP_syn_III_C"/>
    <property type="match status" value="1"/>
</dbReference>
<dbReference type="PANTHER" id="PTHR34069:SF2">
    <property type="entry name" value="BETA-KETOACYL-[ACYL-CARRIER-PROTEIN] SYNTHASE III"/>
    <property type="match status" value="1"/>
</dbReference>
<dbReference type="RefSeq" id="WP_343792130.1">
    <property type="nucleotide sequence ID" value="NZ_BAAAGA010000002.1"/>
</dbReference>